<organism evidence="6 7">
    <name type="scientific">Fibrisoma limi BUZ 3</name>
    <dbReference type="NCBI Taxonomy" id="1185876"/>
    <lineage>
        <taxon>Bacteria</taxon>
        <taxon>Pseudomonadati</taxon>
        <taxon>Bacteroidota</taxon>
        <taxon>Cytophagia</taxon>
        <taxon>Cytophagales</taxon>
        <taxon>Spirosomataceae</taxon>
        <taxon>Fibrisoma</taxon>
    </lineage>
</organism>
<dbReference type="OrthoDB" id="9781621at2"/>
<dbReference type="Pfam" id="PF07992">
    <property type="entry name" value="Pyr_redox_2"/>
    <property type="match status" value="1"/>
</dbReference>
<dbReference type="eggNOG" id="COG1252">
    <property type="taxonomic scope" value="Bacteria"/>
</dbReference>
<dbReference type="InterPro" id="IPR051169">
    <property type="entry name" value="NADH-Q_oxidoreductase"/>
</dbReference>
<dbReference type="InterPro" id="IPR036188">
    <property type="entry name" value="FAD/NAD-bd_sf"/>
</dbReference>
<sequence length="432" mass="47648">MKPDSTRIVLLGGGYVSVWAYRSLVRRVRTAIDNGDVQITVICPNTHHAFHGWTAETLTGILREQSQASPLADLMPKARLVQGVATAVDTVAQVVNVALPDGTRQVISYDHLLLGLGAFDSEAIPGIRTFGYQIKEPAAFRRTKQAIQELVVRAAAEPAVLAQQYLSFVVAGGGFTGVEIATNLAEYVNVLKAKYPTLQAVQPQIRLIHSGDRILPALLPAYNRLVRYAEATIASYGIELINSRRIVEINATGALLDDGQFLPARMVISTVGQSRLVLPGTEFMARDNQQRLITNEFQQIPGYTTIWGGGDACHVPYRQTSAPCPANALWAIKHGEYVGRNIARAIRGRRLKPFTYRGLGQSASLGLGKGISELYGLQFTGPLAWGMRWAFFHFFMPSRRVMVDALTDWAYLFRHRQRRALANNRPELSPVV</sequence>
<dbReference type="PANTHER" id="PTHR42913:SF9">
    <property type="entry name" value="SLR1591 PROTEIN"/>
    <property type="match status" value="1"/>
</dbReference>
<comment type="cofactor">
    <cofactor evidence="1">
        <name>FAD</name>
        <dbReference type="ChEBI" id="CHEBI:57692"/>
    </cofactor>
</comment>
<evidence type="ECO:0000256" key="4">
    <source>
        <dbReference type="ARBA" id="ARBA00023002"/>
    </source>
</evidence>
<dbReference type="InterPro" id="IPR023753">
    <property type="entry name" value="FAD/NAD-binding_dom"/>
</dbReference>
<keyword evidence="4 6" id="KW-0560">Oxidoreductase</keyword>
<proteinExistence type="predicted"/>
<dbReference type="EC" id="1.6.99.3" evidence="6"/>
<name>I2GIG9_9BACT</name>
<dbReference type="GO" id="GO:0003955">
    <property type="term" value="F:NAD(P)H dehydrogenase (quinone) activity"/>
    <property type="evidence" value="ECO:0007669"/>
    <property type="project" value="TreeGrafter"/>
</dbReference>
<keyword evidence="2" id="KW-0285">Flavoprotein</keyword>
<keyword evidence="3" id="KW-0274">FAD</keyword>
<keyword evidence="7" id="KW-1185">Reference proteome</keyword>
<evidence type="ECO:0000313" key="6">
    <source>
        <dbReference type="EMBL" id="CCH53694.1"/>
    </source>
</evidence>
<dbReference type="SUPFAM" id="SSF51905">
    <property type="entry name" value="FAD/NAD(P)-binding domain"/>
    <property type="match status" value="1"/>
</dbReference>
<accession>I2GIG9</accession>
<dbReference type="PANTHER" id="PTHR42913">
    <property type="entry name" value="APOPTOSIS-INDUCING FACTOR 1"/>
    <property type="match status" value="1"/>
</dbReference>
<dbReference type="RefSeq" id="WP_009282274.1">
    <property type="nucleotide sequence ID" value="NZ_CAIT01000006.1"/>
</dbReference>
<evidence type="ECO:0000256" key="3">
    <source>
        <dbReference type="ARBA" id="ARBA00022827"/>
    </source>
</evidence>
<dbReference type="Proteomes" id="UP000009309">
    <property type="component" value="Unassembled WGS sequence"/>
</dbReference>
<dbReference type="AlphaFoldDB" id="I2GIG9"/>
<protein>
    <submittedName>
        <fullName evidence="6">NADH dehydrogenase</fullName>
        <ecNumber evidence="6">1.6.99.3</ecNumber>
    </submittedName>
</protein>
<evidence type="ECO:0000256" key="1">
    <source>
        <dbReference type="ARBA" id="ARBA00001974"/>
    </source>
</evidence>
<gene>
    <name evidence="6" type="ORF">BN8_02808</name>
</gene>
<reference evidence="6 7" key="1">
    <citation type="journal article" date="2012" name="J. Bacteriol.">
        <title>Genome Sequence of the Filamentous Bacterium Fibrisoma limi BUZ 3T.</title>
        <authorList>
            <person name="Filippini M."/>
            <person name="Qi W."/>
            <person name="Jaenicke S."/>
            <person name="Goesmann A."/>
            <person name="Smits T.H."/>
            <person name="Bagheri H.C."/>
        </authorList>
    </citation>
    <scope>NUCLEOTIDE SEQUENCE [LARGE SCALE GENOMIC DNA]</scope>
    <source>
        <strain evidence="7">BUZ 3T</strain>
    </source>
</reference>
<evidence type="ECO:0000313" key="7">
    <source>
        <dbReference type="Proteomes" id="UP000009309"/>
    </source>
</evidence>
<feature type="domain" description="FAD/NAD(P)-binding" evidence="5">
    <location>
        <begin position="7"/>
        <end position="318"/>
    </location>
</feature>
<dbReference type="GO" id="GO:0019646">
    <property type="term" value="P:aerobic electron transport chain"/>
    <property type="evidence" value="ECO:0007669"/>
    <property type="project" value="TreeGrafter"/>
</dbReference>
<dbReference type="Gene3D" id="3.50.50.100">
    <property type="match status" value="1"/>
</dbReference>
<comment type="caution">
    <text evidence="6">The sequence shown here is derived from an EMBL/GenBank/DDBJ whole genome shotgun (WGS) entry which is preliminary data.</text>
</comment>
<dbReference type="EMBL" id="CAIT01000006">
    <property type="protein sequence ID" value="CCH53694.1"/>
    <property type="molecule type" value="Genomic_DNA"/>
</dbReference>
<dbReference type="STRING" id="1185876.BN8_02808"/>
<evidence type="ECO:0000259" key="5">
    <source>
        <dbReference type="Pfam" id="PF07992"/>
    </source>
</evidence>
<evidence type="ECO:0000256" key="2">
    <source>
        <dbReference type="ARBA" id="ARBA00022630"/>
    </source>
</evidence>